<reference evidence="1" key="1">
    <citation type="journal article" date="2020" name="Fungal Divers.">
        <title>Resolving the Mortierellaceae phylogeny through synthesis of multi-gene phylogenetics and phylogenomics.</title>
        <authorList>
            <person name="Vandepol N."/>
            <person name="Liber J."/>
            <person name="Desiro A."/>
            <person name="Na H."/>
            <person name="Kennedy M."/>
            <person name="Barry K."/>
            <person name="Grigoriev I.V."/>
            <person name="Miller A.N."/>
            <person name="O'Donnell K."/>
            <person name="Stajich J.E."/>
            <person name="Bonito G."/>
        </authorList>
    </citation>
    <scope>NUCLEOTIDE SEQUENCE</scope>
    <source>
        <strain evidence="1">MES-2147</strain>
    </source>
</reference>
<dbReference type="AlphaFoldDB" id="A0A9P6J5V3"/>
<name>A0A9P6J5V3_9FUNG</name>
<proteinExistence type="predicted"/>
<comment type="caution">
    <text evidence="1">The sequence shown here is derived from an EMBL/GenBank/DDBJ whole genome shotgun (WGS) entry which is preliminary data.</text>
</comment>
<organism evidence="1 2">
    <name type="scientific">Modicella reniformis</name>
    <dbReference type="NCBI Taxonomy" id="1440133"/>
    <lineage>
        <taxon>Eukaryota</taxon>
        <taxon>Fungi</taxon>
        <taxon>Fungi incertae sedis</taxon>
        <taxon>Mucoromycota</taxon>
        <taxon>Mortierellomycotina</taxon>
        <taxon>Mortierellomycetes</taxon>
        <taxon>Mortierellales</taxon>
        <taxon>Mortierellaceae</taxon>
        <taxon>Modicella</taxon>
    </lineage>
</organism>
<evidence type="ECO:0000313" key="1">
    <source>
        <dbReference type="EMBL" id="KAF9963389.1"/>
    </source>
</evidence>
<accession>A0A9P6J5V3</accession>
<gene>
    <name evidence="1" type="ORF">BGZ65_003778</name>
</gene>
<sequence length="303" mass="35167">MLQRLRRHSYWACAFEIDRILRRKCTPESRKADLDDILDGDSFAKTLVTFILGEKFGPHSAYARAFQEENEDTSMSAVEFLYQESDREKVQRLSAGFSFLSEHAMVDILWSDETTREALRVLLNLGEECKKTEAEKTALSEKDLLISGLFYNPDAETRLDGYHNKLSRRAKEAKITENEDLAAESDLSLELDGAFLGWYDFGWCGFGWRVMMAKPIKPSDLQHINWKTGSDLLPNVEITFYKQEIAHRQNDCDRMRRPRNKERAGLFKFDPAHPQHRETFKVTSTSHMSDFVIFCNGERRSEE</sequence>
<keyword evidence="2" id="KW-1185">Reference proteome</keyword>
<evidence type="ECO:0000313" key="2">
    <source>
        <dbReference type="Proteomes" id="UP000749646"/>
    </source>
</evidence>
<protein>
    <submittedName>
        <fullName evidence="1">Uncharacterized protein</fullName>
    </submittedName>
</protein>
<dbReference type="Proteomes" id="UP000749646">
    <property type="component" value="Unassembled WGS sequence"/>
</dbReference>
<dbReference type="EMBL" id="JAAAHW010006295">
    <property type="protein sequence ID" value="KAF9963389.1"/>
    <property type="molecule type" value="Genomic_DNA"/>
</dbReference>